<dbReference type="InterPro" id="IPR026243">
    <property type="entry name" value="HAUS1"/>
</dbReference>
<keyword evidence="7" id="KW-0175">Coiled coil</keyword>
<protein>
    <recommendedName>
        <fullName evidence="12">HAUS augmin-like complex subunit 1</fullName>
    </recommendedName>
</protein>
<dbReference type="PANTHER" id="PTHR31570:SF1">
    <property type="entry name" value="HAUS AUGMIN-LIKE COMPLEX SUBUNIT 1"/>
    <property type="match status" value="1"/>
</dbReference>
<gene>
    <name evidence="10" type="ORF">SEPCBS57363_006214</name>
</gene>
<keyword evidence="8" id="KW-0206">Cytoskeleton</keyword>
<evidence type="ECO:0000256" key="6">
    <source>
        <dbReference type="ARBA" id="ARBA00022776"/>
    </source>
</evidence>
<sequence>MAHIPPSAAIFSPSVARLASSAAKDWNFVDNWLATKFPGRLPPPFERNSETLKALVTLAALNETVDGDRILLVSVESSLLQTLAQSTIDNEHASSGGNPTTSASLTSPEAVVESIGAAIEGELSREGRLAFDSLATTSIELGVAFPTPALQGRKIAELQTRLFQLEQTLSRTNDLREYIEDETKYLRQLSKVQEHPGCKPSSSLAKLNLELQRKVKKQTARIQEASDKSCDLRQPSELTIQSMAGEEAAYLSLLAYDEALSRQIKYFQGLPPDKDLARQQIETLRSELRSVTQRRDIAFEHLVEVESPKRSR</sequence>
<comment type="subcellular location">
    <subcellularLocation>
        <location evidence="1">Cytoplasm</location>
        <location evidence="1">Cytoskeleton</location>
        <location evidence="1">Spindle</location>
    </subcellularLocation>
</comment>
<evidence type="ECO:0000256" key="3">
    <source>
        <dbReference type="ARBA" id="ARBA00022490"/>
    </source>
</evidence>
<evidence type="ECO:0000313" key="10">
    <source>
        <dbReference type="EMBL" id="CAK7274534.1"/>
    </source>
</evidence>
<keyword evidence="6" id="KW-0498">Mitosis</keyword>
<dbReference type="EMBL" id="CAWUOM010000171">
    <property type="protein sequence ID" value="CAK7274534.1"/>
    <property type="molecule type" value="Genomic_DNA"/>
</dbReference>
<evidence type="ECO:0000256" key="9">
    <source>
        <dbReference type="ARBA" id="ARBA00023306"/>
    </source>
</evidence>
<comment type="similarity">
    <text evidence="2">Belongs to the HAUS1 family.</text>
</comment>
<proteinExistence type="inferred from homology"/>
<evidence type="ECO:0000256" key="4">
    <source>
        <dbReference type="ARBA" id="ARBA00022618"/>
    </source>
</evidence>
<evidence type="ECO:0008006" key="12">
    <source>
        <dbReference type="Google" id="ProtNLM"/>
    </source>
</evidence>
<evidence type="ECO:0000256" key="5">
    <source>
        <dbReference type="ARBA" id="ARBA00022701"/>
    </source>
</evidence>
<keyword evidence="11" id="KW-1185">Reference proteome</keyword>
<evidence type="ECO:0000256" key="2">
    <source>
        <dbReference type="ARBA" id="ARBA00005479"/>
    </source>
</evidence>
<evidence type="ECO:0000256" key="1">
    <source>
        <dbReference type="ARBA" id="ARBA00004186"/>
    </source>
</evidence>
<name>A0ABP0E271_9PEZI</name>
<dbReference type="Proteomes" id="UP001642501">
    <property type="component" value="Unassembled WGS sequence"/>
</dbReference>
<reference evidence="10 11" key="1">
    <citation type="submission" date="2024-01" db="EMBL/GenBank/DDBJ databases">
        <authorList>
            <person name="Allen C."/>
            <person name="Tagirdzhanova G."/>
        </authorList>
    </citation>
    <scope>NUCLEOTIDE SEQUENCE [LARGE SCALE GENOMIC DNA]</scope>
    <source>
        <strain evidence="10 11">CBS 573.63</strain>
    </source>
</reference>
<comment type="caution">
    <text evidence="10">The sequence shown here is derived from an EMBL/GenBank/DDBJ whole genome shotgun (WGS) entry which is preliminary data.</text>
</comment>
<dbReference type="PANTHER" id="PTHR31570">
    <property type="entry name" value="HAUS AUGMIN-LIKE COMPLEX SUBUNIT 1"/>
    <property type="match status" value="1"/>
</dbReference>
<keyword evidence="9" id="KW-0131">Cell cycle</keyword>
<keyword evidence="4" id="KW-0132">Cell division</keyword>
<keyword evidence="5" id="KW-0493">Microtubule</keyword>
<evidence type="ECO:0000313" key="11">
    <source>
        <dbReference type="Proteomes" id="UP001642501"/>
    </source>
</evidence>
<keyword evidence="3" id="KW-0963">Cytoplasm</keyword>
<evidence type="ECO:0000256" key="7">
    <source>
        <dbReference type="ARBA" id="ARBA00023054"/>
    </source>
</evidence>
<evidence type="ECO:0000256" key="8">
    <source>
        <dbReference type="ARBA" id="ARBA00023212"/>
    </source>
</evidence>
<organism evidence="10 11">
    <name type="scientific">Sporothrix epigloea</name>
    <dbReference type="NCBI Taxonomy" id="1892477"/>
    <lineage>
        <taxon>Eukaryota</taxon>
        <taxon>Fungi</taxon>
        <taxon>Dikarya</taxon>
        <taxon>Ascomycota</taxon>
        <taxon>Pezizomycotina</taxon>
        <taxon>Sordariomycetes</taxon>
        <taxon>Sordariomycetidae</taxon>
        <taxon>Ophiostomatales</taxon>
        <taxon>Ophiostomataceae</taxon>
        <taxon>Sporothrix</taxon>
    </lineage>
</organism>
<dbReference type="Pfam" id="PF25762">
    <property type="entry name" value="HAUS1"/>
    <property type="match status" value="1"/>
</dbReference>
<accession>A0ABP0E271</accession>